<comment type="caution">
    <text evidence="1">The sequence shown here is derived from an EMBL/GenBank/DDBJ whole genome shotgun (WGS) entry which is preliminary data.</text>
</comment>
<protein>
    <submittedName>
        <fullName evidence="1">Uncharacterized protein</fullName>
    </submittedName>
</protein>
<keyword evidence="2" id="KW-1185">Reference proteome</keyword>
<accession>A0A6N9T2I0</accession>
<dbReference type="RefSeq" id="WP_163463817.1">
    <property type="nucleotide sequence ID" value="NZ_JAAAMG010000011.1"/>
</dbReference>
<dbReference type="AlphaFoldDB" id="A0A6N9T2I0"/>
<dbReference type="Proteomes" id="UP000469011">
    <property type="component" value="Unassembled WGS sequence"/>
</dbReference>
<reference evidence="1 2" key="1">
    <citation type="submission" date="2020-01" db="EMBL/GenBank/DDBJ databases">
        <title>Jiella pacifica sp. nov.</title>
        <authorList>
            <person name="Xue Z."/>
            <person name="Zhu S."/>
            <person name="Chen J."/>
            <person name="Yang J."/>
        </authorList>
    </citation>
    <scope>NUCLEOTIDE SEQUENCE [LARGE SCALE GENOMIC DNA]</scope>
    <source>
        <strain evidence="1 2">40Bstr34</strain>
    </source>
</reference>
<dbReference type="Gene3D" id="3.40.91.30">
    <property type="match status" value="1"/>
</dbReference>
<proteinExistence type="predicted"/>
<organism evidence="1 2">
    <name type="scientific">Jiella pacifica</name>
    <dbReference type="NCBI Taxonomy" id="2696469"/>
    <lineage>
        <taxon>Bacteria</taxon>
        <taxon>Pseudomonadati</taxon>
        <taxon>Pseudomonadota</taxon>
        <taxon>Alphaproteobacteria</taxon>
        <taxon>Hyphomicrobiales</taxon>
        <taxon>Aurantimonadaceae</taxon>
        <taxon>Jiella</taxon>
    </lineage>
</organism>
<evidence type="ECO:0000313" key="2">
    <source>
        <dbReference type="Proteomes" id="UP000469011"/>
    </source>
</evidence>
<name>A0A6N9T2I0_9HYPH</name>
<gene>
    <name evidence="1" type="ORF">GTK09_14110</name>
</gene>
<dbReference type="EMBL" id="JAAAMG010000011">
    <property type="protein sequence ID" value="NDW05557.1"/>
    <property type="molecule type" value="Genomic_DNA"/>
</dbReference>
<evidence type="ECO:0000313" key="1">
    <source>
        <dbReference type="EMBL" id="NDW05557.1"/>
    </source>
</evidence>
<sequence length="195" mass="21749">MTLPPGRSIDSIETLVDGMFYRSRTEARWAIFFAVLDVTFIYEGGRINLSSGESYLPDFYLPEFDAYFEVKAANDAIVSAECVRARTLAADRPGQRVWLAAGAPSFEPPNILTLEQWHVEVPIATILSDPENRYCFLQDRRDEGVYWLQANAVGGGFRRTFMVGGPGVVTTHDRVPLMLPHIEAAYAAAAAARWE</sequence>